<dbReference type="PROSITE" id="PS50005">
    <property type="entry name" value="TPR"/>
    <property type="match status" value="1"/>
</dbReference>
<organism evidence="4 5">
    <name type="scientific">Romanomermis culicivorax</name>
    <name type="common">Nematode worm</name>
    <dbReference type="NCBI Taxonomy" id="13658"/>
    <lineage>
        <taxon>Eukaryota</taxon>
        <taxon>Metazoa</taxon>
        <taxon>Ecdysozoa</taxon>
        <taxon>Nematoda</taxon>
        <taxon>Enoplea</taxon>
        <taxon>Dorylaimia</taxon>
        <taxon>Mermithida</taxon>
        <taxon>Mermithoidea</taxon>
        <taxon>Mermithidae</taxon>
        <taxon>Romanomermis</taxon>
    </lineage>
</organism>
<dbReference type="WBParaSite" id="nRc.2.0.1.t14935-RA">
    <property type="protein sequence ID" value="nRc.2.0.1.t14935-RA"/>
    <property type="gene ID" value="nRc.2.0.1.g14935"/>
</dbReference>
<dbReference type="Proteomes" id="UP000887565">
    <property type="component" value="Unplaced"/>
</dbReference>
<dbReference type="InterPro" id="IPR019734">
    <property type="entry name" value="TPR_rpt"/>
</dbReference>
<dbReference type="AlphaFoldDB" id="A0A915IMA6"/>
<dbReference type="GO" id="GO:0101031">
    <property type="term" value="C:protein folding chaperone complex"/>
    <property type="evidence" value="ECO:0007669"/>
    <property type="project" value="TreeGrafter"/>
</dbReference>
<dbReference type="Gene3D" id="1.25.40.10">
    <property type="entry name" value="Tetratricopeptide repeat domain"/>
    <property type="match status" value="1"/>
</dbReference>
<accession>A0A915IMA6</accession>
<dbReference type="SMART" id="SM00028">
    <property type="entry name" value="TPR"/>
    <property type="match status" value="3"/>
</dbReference>
<feature type="region of interest" description="Disordered" evidence="3">
    <location>
        <begin position="1"/>
        <end position="21"/>
    </location>
</feature>
<evidence type="ECO:0000313" key="4">
    <source>
        <dbReference type="Proteomes" id="UP000887565"/>
    </source>
</evidence>
<sequence length="141" mass="16116">MAINKKDSIREQKAMREKEKGNQAFKNGKFDEAINKYSLAIECDQGQPVIYCNRAMAYLKLNRFYEAKLDCDEAIKLDSTYVKAYFRRGLANSSLKDVDSAITDFNCVLELDPNNKEAKNELIKLEKGWNGYPDTDSPRSA</sequence>
<evidence type="ECO:0000313" key="5">
    <source>
        <dbReference type="WBParaSite" id="nRc.2.0.1.t14935-RA"/>
    </source>
</evidence>
<feature type="repeat" description="TPR" evidence="2">
    <location>
        <begin position="82"/>
        <end position="115"/>
    </location>
</feature>
<keyword evidence="4" id="KW-1185">Reference proteome</keyword>
<keyword evidence="1 2" id="KW-0802">TPR repeat</keyword>
<protein>
    <submittedName>
        <fullName evidence="5">Uncharacterized protein</fullName>
    </submittedName>
</protein>
<evidence type="ECO:0000256" key="1">
    <source>
        <dbReference type="ARBA" id="ARBA00022803"/>
    </source>
</evidence>
<dbReference type="InterPro" id="IPR051966">
    <property type="entry name" value="RPAP3"/>
</dbReference>
<dbReference type="PANTHER" id="PTHR46423:SF1">
    <property type="entry name" value="RNA POLYMERASE II-ASSOCIATED PROTEIN 3"/>
    <property type="match status" value="1"/>
</dbReference>
<dbReference type="SUPFAM" id="SSF48452">
    <property type="entry name" value="TPR-like"/>
    <property type="match status" value="1"/>
</dbReference>
<dbReference type="InterPro" id="IPR011990">
    <property type="entry name" value="TPR-like_helical_dom_sf"/>
</dbReference>
<name>A0A915IMA6_ROMCU</name>
<dbReference type="OMA" id="PFNICEA"/>
<dbReference type="PANTHER" id="PTHR46423">
    <property type="entry name" value="RNA POLYMERASE II-ASSOCIATED PROTEIN 3"/>
    <property type="match status" value="1"/>
</dbReference>
<proteinExistence type="predicted"/>
<reference evidence="5" key="1">
    <citation type="submission" date="2022-11" db="UniProtKB">
        <authorList>
            <consortium name="WormBaseParasite"/>
        </authorList>
    </citation>
    <scope>IDENTIFICATION</scope>
</reference>
<evidence type="ECO:0000256" key="3">
    <source>
        <dbReference type="SAM" id="MobiDB-lite"/>
    </source>
</evidence>
<evidence type="ECO:0000256" key="2">
    <source>
        <dbReference type="PROSITE-ProRule" id="PRU00339"/>
    </source>
</evidence>
<dbReference type="Pfam" id="PF00515">
    <property type="entry name" value="TPR_1"/>
    <property type="match status" value="2"/>
</dbReference>